<proteinExistence type="predicted"/>
<dbReference type="Proteomes" id="UP000485058">
    <property type="component" value="Unassembled WGS sequence"/>
</dbReference>
<keyword evidence="2" id="KW-1185">Reference proteome</keyword>
<reference evidence="1 2" key="1">
    <citation type="submission" date="2020-02" db="EMBL/GenBank/DDBJ databases">
        <title>Draft genome sequence of Haematococcus lacustris strain NIES-144.</title>
        <authorList>
            <person name="Morimoto D."/>
            <person name="Nakagawa S."/>
            <person name="Yoshida T."/>
            <person name="Sawayama S."/>
        </authorList>
    </citation>
    <scope>NUCLEOTIDE SEQUENCE [LARGE SCALE GENOMIC DNA]</scope>
    <source>
        <strain evidence="1 2">NIES-144</strain>
    </source>
</reference>
<protein>
    <submittedName>
        <fullName evidence="1">Uncharacterized protein</fullName>
    </submittedName>
</protein>
<sequence>MTTSPRTRPLFSHNVLGPPIIHYITRAVYQGRKVLAARSACSASWHVCQAGMLTRSYVFRRFSGRRPLRRGMRL</sequence>
<comment type="caution">
    <text evidence="1">The sequence shown here is derived from an EMBL/GenBank/DDBJ whole genome shotgun (WGS) entry which is preliminary data.</text>
</comment>
<evidence type="ECO:0000313" key="2">
    <source>
        <dbReference type="Proteomes" id="UP000485058"/>
    </source>
</evidence>
<gene>
    <name evidence="1" type="ORF">HaLaN_19658</name>
</gene>
<organism evidence="1 2">
    <name type="scientific">Haematococcus lacustris</name>
    <name type="common">Green alga</name>
    <name type="synonym">Haematococcus pluvialis</name>
    <dbReference type="NCBI Taxonomy" id="44745"/>
    <lineage>
        <taxon>Eukaryota</taxon>
        <taxon>Viridiplantae</taxon>
        <taxon>Chlorophyta</taxon>
        <taxon>core chlorophytes</taxon>
        <taxon>Chlorophyceae</taxon>
        <taxon>CS clade</taxon>
        <taxon>Chlamydomonadales</taxon>
        <taxon>Haematococcaceae</taxon>
        <taxon>Haematococcus</taxon>
    </lineage>
</organism>
<name>A0A699ZRB9_HAELA</name>
<evidence type="ECO:0000313" key="1">
    <source>
        <dbReference type="EMBL" id="GFH22229.1"/>
    </source>
</evidence>
<accession>A0A699ZRB9</accession>
<dbReference type="AlphaFoldDB" id="A0A699ZRB9"/>
<dbReference type="EMBL" id="BLLF01001996">
    <property type="protein sequence ID" value="GFH22229.1"/>
    <property type="molecule type" value="Genomic_DNA"/>
</dbReference>